<evidence type="ECO:0000313" key="2">
    <source>
        <dbReference type="EMBL" id="GAH52236.1"/>
    </source>
</evidence>
<dbReference type="EMBL" id="BARU01016760">
    <property type="protein sequence ID" value="GAH52236.1"/>
    <property type="molecule type" value="Genomic_DNA"/>
</dbReference>
<gene>
    <name evidence="2" type="ORF">S03H2_27839</name>
</gene>
<dbReference type="PANTHER" id="PTHR43312:SF1">
    <property type="entry name" value="NADP-DEPENDENT OXIDOREDUCTASE DOMAIN-CONTAINING PROTEIN"/>
    <property type="match status" value="1"/>
</dbReference>
<reference evidence="2" key="1">
    <citation type="journal article" date="2014" name="Front. Microbiol.">
        <title>High frequency of phylogenetically diverse reductive dehalogenase-homologous genes in deep subseafloor sedimentary metagenomes.</title>
        <authorList>
            <person name="Kawai M."/>
            <person name="Futagami T."/>
            <person name="Toyoda A."/>
            <person name="Takaki Y."/>
            <person name="Nishi S."/>
            <person name="Hori S."/>
            <person name="Arai W."/>
            <person name="Tsubouchi T."/>
            <person name="Morono Y."/>
            <person name="Uchiyama I."/>
            <person name="Ito T."/>
            <person name="Fujiyama A."/>
            <person name="Inagaki F."/>
            <person name="Takami H."/>
        </authorList>
    </citation>
    <scope>NUCLEOTIDE SEQUENCE</scope>
    <source>
        <strain evidence="2">Expedition CK06-06</strain>
    </source>
</reference>
<organism evidence="2">
    <name type="scientific">marine sediment metagenome</name>
    <dbReference type="NCBI Taxonomy" id="412755"/>
    <lineage>
        <taxon>unclassified sequences</taxon>
        <taxon>metagenomes</taxon>
        <taxon>ecological metagenomes</taxon>
    </lineage>
</organism>
<evidence type="ECO:0000259" key="1">
    <source>
        <dbReference type="Pfam" id="PF00248"/>
    </source>
</evidence>
<comment type="caution">
    <text evidence="2">The sequence shown here is derived from an EMBL/GenBank/DDBJ whole genome shotgun (WGS) entry which is preliminary data.</text>
</comment>
<proteinExistence type="predicted"/>
<dbReference type="Gene3D" id="3.20.20.100">
    <property type="entry name" value="NADP-dependent oxidoreductase domain"/>
    <property type="match status" value="1"/>
</dbReference>
<accession>X1G2V4</accession>
<dbReference type="PANTHER" id="PTHR43312">
    <property type="entry name" value="D-THREO-ALDOSE 1-DEHYDROGENASE"/>
    <property type="match status" value="1"/>
</dbReference>
<dbReference type="AlphaFoldDB" id="X1G2V4"/>
<dbReference type="InterPro" id="IPR023210">
    <property type="entry name" value="NADP_OxRdtase_dom"/>
</dbReference>
<feature type="non-terminal residue" evidence="2">
    <location>
        <position position="1"/>
    </location>
</feature>
<name>X1G2V4_9ZZZZ</name>
<dbReference type="InterPro" id="IPR053135">
    <property type="entry name" value="AKR2_Oxidoreductase"/>
</dbReference>
<protein>
    <recommendedName>
        <fullName evidence="1">NADP-dependent oxidoreductase domain-containing protein</fullName>
    </recommendedName>
</protein>
<dbReference type="InterPro" id="IPR036812">
    <property type="entry name" value="NAD(P)_OxRdtase_dom_sf"/>
</dbReference>
<dbReference type="SUPFAM" id="SSF51430">
    <property type="entry name" value="NAD(P)-linked oxidoreductase"/>
    <property type="match status" value="1"/>
</dbReference>
<sequence>LDTNITGECELYGKALRGNRKNWHIGFASWPQKITEEYEKELSRERFVREIDGRLKHYKTDMLDIWRPVGATWGQGQTSMPTMLMVSRRVLDMVVEVFEKVRQQGKIRWLGISAHNPRVFHRVLNEYPQFSVIIFPYLFLTEELGGDSLLKLAQKKNVGVIGLKPFGAGTTFGIKPREIQGKVDKNAHILVKKMLQEPRISAVIPGVNTTEQLEENVKGSYERDKRLTFKDKEAVRRCTENYHANLTQEYQWLRNWEVV</sequence>
<feature type="domain" description="NADP-dependent oxidoreductase" evidence="1">
    <location>
        <begin position="33"/>
        <end position="180"/>
    </location>
</feature>
<dbReference type="Pfam" id="PF00248">
    <property type="entry name" value="Aldo_ket_red"/>
    <property type="match status" value="1"/>
</dbReference>